<comment type="caution">
    <text evidence="1">The sequence shown here is derived from an EMBL/GenBank/DDBJ whole genome shotgun (WGS) entry which is preliminary data.</text>
</comment>
<evidence type="ECO:0000313" key="1">
    <source>
        <dbReference type="EMBL" id="KKN04919.1"/>
    </source>
</evidence>
<dbReference type="EMBL" id="LAZR01004864">
    <property type="protein sequence ID" value="KKN04919.1"/>
    <property type="molecule type" value="Genomic_DNA"/>
</dbReference>
<proteinExistence type="predicted"/>
<dbReference type="AlphaFoldDB" id="A0A0F9MG99"/>
<accession>A0A0F9MG99</accession>
<reference evidence="1" key="1">
    <citation type="journal article" date="2015" name="Nature">
        <title>Complex archaea that bridge the gap between prokaryotes and eukaryotes.</title>
        <authorList>
            <person name="Spang A."/>
            <person name="Saw J.H."/>
            <person name="Jorgensen S.L."/>
            <person name="Zaremba-Niedzwiedzka K."/>
            <person name="Martijn J."/>
            <person name="Lind A.E."/>
            <person name="van Eijk R."/>
            <person name="Schleper C."/>
            <person name="Guy L."/>
            <person name="Ettema T.J."/>
        </authorList>
    </citation>
    <scope>NUCLEOTIDE SEQUENCE</scope>
</reference>
<gene>
    <name evidence="1" type="ORF">LCGC14_1092590</name>
</gene>
<organism evidence="1">
    <name type="scientific">marine sediment metagenome</name>
    <dbReference type="NCBI Taxonomy" id="412755"/>
    <lineage>
        <taxon>unclassified sequences</taxon>
        <taxon>metagenomes</taxon>
        <taxon>ecological metagenomes</taxon>
    </lineage>
</organism>
<protein>
    <submittedName>
        <fullName evidence="1">Uncharacterized protein</fullName>
    </submittedName>
</protein>
<sequence>MIMIIIMIIVNIVKDIALIPSKTLKPTLILKTNANEIIDDNTNKPMKFFQIFVLFNSLSLTIFHL</sequence>
<name>A0A0F9MG99_9ZZZZ</name>